<reference evidence="2 3" key="1">
    <citation type="journal article" date="2023" name="Sci. Data">
        <title>Genome assembly of the Korean intertidal mud-creeper Batillaria attramentaria.</title>
        <authorList>
            <person name="Patra A.K."/>
            <person name="Ho P.T."/>
            <person name="Jun S."/>
            <person name="Lee S.J."/>
            <person name="Kim Y."/>
            <person name="Won Y.J."/>
        </authorList>
    </citation>
    <scope>NUCLEOTIDE SEQUENCE [LARGE SCALE GENOMIC DNA]</scope>
    <source>
        <strain evidence="2">Wonlab-2016</strain>
    </source>
</reference>
<evidence type="ECO:0000256" key="1">
    <source>
        <dbReference type="SAM" id="MobiDB-lite"/>
    </source>
</evidence>
<comment type="caution">
    <text evidence="2">The sequence shown here is derived from an EMBL/GenBank/DDBJ whole genome shotgun (WGS) entry which is preliminary data.</text>
</comment>
<evidence type="ECO:0000313" key="3">
    <source>
        <dbReference type="Proteomes" id="UP001519460"/>
    </source>
</evidence>
<feature type="region of interest" description="Disordered" evidence="1">
    <location>
        <begin position="1"/>
        <end position="59"/>
    </location>
</feature>
<feature type="compositionally biased region" description="Basic and acidic residues" evidence="1">
    <location>
        <begin position="9"/>
        <end position="23"/>
    </location>
</feature>
<gene>
    <name evidence="2" type="ORF">BaRGS_00028895</name>
</gene>
<proteinExistence type="predicted"/>
<sequence length="143" mass="16153">MHHARAKRGVRERQKQEEKKGTLEPRTVTSNTHARAHTLHSGLGRYRRTPASARVSVNEEEKLNTAGTFFRSGADCSLCEGESGAYVNGASDHRPTQEQWQCRRRRRADTKPLLTVLEPVVVAAELLLRYATTERDGAMRELE</sequence>
<organism evidence="2 3">
    <name type="scientific">Batillaria attramentaria</name>
    <dbReference type="NCBI Taxonomy" id="370345"/>
    <lineage>
        <taxon>Eukaryota</taxon>
        <taxon>Metazoa</taxon>
        <taxon>Spiralia</taxon>
        <taxon>Lophotrochozoa</taxon>
        <taxon>Mollusca</taxon>
        <taxon>Gastropoda</taxon>
        <taxon>Caenogastropoda</taxon>
        <taxon>Sorbeoconcha</taxon>
        <taxon>Cerithioidea</taxon>
        <taxon>Batillariidae</taxon>
        <taxon>Batillaria</taxon>
    </lineage>
</organism>
<dbReference type="AlphaFoldDB" id="A0ABD0JZA8"/>
<keyword evidence="3" id="KW-1185">Reference proteome</keyword>
<accession>A0ABD0JZA8</accession>
<dbReference type="EMBL" id="JACVVK020000293">
    <property type="protein sequence ID" value="KAK7479905.1"/>
    <property type="molecule type" value="Genomic_DNA"/>
</dbReference>
<name>A0ABD0JZA8_9CAEN</name>
<dbReference type="Proteomes" id="UP001519460">
    <property type="component" value="Unassembled WGS sequence"/>
</dbReference>
<evidence type="ECO:0000313" key="2">
    <source>
        <dbReference type="EMBL" id="KAK7479905.1"/>
    </source>
</evidence>
<protein>
    <submittedName>
        <fullName evidence="2">Uncharacterized protein</fullName>
    </submittedName>
</protein>